<gene>
    <name evidence="2" type="ORF">DES53_101292</name>
</gene>
<dbReference type="EMBL" id="QNRR01000001">
    <property type="protein sequence ID" value="RBP47495.1"/>
    <property type="molecule type" value="Genomic_DNA"/>
</dbReference>
<feature type="transmembrane region" description="Helical" evidence="1">
    <location>
        <begin position="366"/>
        <end position="386"/>
    </location>
</feature>
<dbReference type="AlphaFoldDB" id="A0A366HVI0"/>
<feature type="transmembrane region" description="Helical" evidence="1">
    <location>
        <begin position="66"/>
        <end position="89"/>
    </location>
</feature>
<keyword evidence="1" id="KW-0472">Membrane</keyword>
<proteinExistence type="predicted"/>
<feature type="transmembrane region" description="Helical" evidence="1">
    <location>
        <begin position="337"/>
        <end position="359"/>
    </location>
</feature>
<dbReference type="PANTHER" id="PTHR43044">
    <property type="match status" value="1"/>
</dbReference>
<dbReference type="PANTHER" id="PTHR43044:SF1">
    <property type="entry name" value="QUINOL:CYTOCHROME C OXIDOREDUCTASE QUINONE-BINDING SUBUNIT 2"/>
    <property type="match status" value="1"/>
</dbReference>
<reference evidence="2 3" key="1">
    <citation type="submission" date="2018-06" db="EMBL/GenBank/DDBJ databases">
        <title>Genomic Encyclopedia of Type Strains, Phase IV (KMG-IV): sequencing the most valuable type-strain genomes for metagenomic binning, comparative biology and taxonomic classification.</title>
        <authorList>
            <person name="Goeker M."/>
        </authorList>
    </citation>
    <scope>NUCLEOTIDE SEQUENCE [LARGE SCALE GENOMIC DNA]</scope>
    <source>
        <strain evidence="2 3">DSM 25532</strain>
    </source>
</reference>
<dbReference type="Proteomes" id="UP000253426">
    <property type="component" value="Unassembled WGS sequence"/>
</dbReference>
<sequence>MHHSLTLDDLPRDGEKLDLAKISKLNGVLLLVGGIGAIISLIYLFGFANTKDEAGHVVVNRQGEFAYSWLFAFFFFFTITCGGIFWTMLQHISNSGWSVAVRRLFENLGGGVKWMAVLALPFPLIPGVRDSLWEWYVIHKEAAHHAHEAGTSTKEALHHMAESNHHLHILYGKYGYLNTTFWYIRAFLYFAFLIGIIGLLRKWSIQQDKDGDFKHTFRSRALCAFPLLFFALAVTFSAVDWVMSMDYTWFSTMWGVYIFAGGAWGAMATSILALTYVRRNGYLQKVVSGEHYHLMGKLLLAFTIFWAYIAFSQYFLIWYANVTEETRFFLLRNTGPWWYLSNILVWGHFVATFVLLLSAGRKKKTLSMNWVCAWVLVMHLVDWYWLVIPERAPSLTKGELLLSPGAWVGDVIAFLTIGGLVGWAYLRRLAKASLYPCRDPRLLESVIATN</sequence>
<protein>
    <recommendedName>
        <fullName evidence="4">Quinol:cytochrome c oxidoreductase quinone-binding subunit 2</fullName>
    </recommendedName>
</protein>
<evidence type="ECO:0000256" key="1">
    <source>
        <dbReference type="SAM" id="Phobius"/>
    </source>
</evidence>
<feature type="transmembrane region" description="Helical" evidence="1">
    <location>
        <begin position="406"/>
        <end position="426"/>
    </location>
</feature>
<dbReference type="RefSeq" id="WP_113956426.1">
    <property type="nucleotide sequence ID" value="NZ_QNRR01000001.1"/>
</dbReference>
<name>A0A366HVI0_9BACT</name>
<feature type="transmembrane region" description="Helical" evidence="1">
    <location>
        <begin position="254"/>
        <end position="277"/>
    </location>
</feature>
<evidence type="ECO:0008006" key="4">
    <source>
        <dbReference type="Google" id="ProtNLM"/>
    </source>
</evidence>
<organism evidence="2 3">
    <name type="scientific">Roseimicrobium gellanilyticum</name>
    <dbReference type="NCBI Taxonomy" id="748857"/>
    <lineage>
        <taxon>Bacteria</taxon>
        <taxon>Pseudomonadati</taxon>
        <taxon>Verrucomicrobiota</taxon>
        <taxon>Verrucomicrobiia</taxon>
        <taxon>Verrucomicrobiales</taxon>
        <taxon>Verrucomicrobiaceae</taxon>
        <taxon>Roseimicrobium</taxon>
    </lineage>
</organism>
<feature type="transmembrane region" description="Helical" evidence="1">
    <location>
        <begin position="180"/>
        <end position="200"/>
    </location>
</feature>
<dbReference type="OrthoDB" id="140980at2"/>
<keyword evidence="1" id="KW-1133">Transmembrane helix</keyword>
<comment type="caution">
    <text evidence="2">The sequence shown here is derived from an EMBL/GenBank/DDBJ whole genome shotgun (WGS) entry which is preliminary data.</text>
</comment>
<accession>A0A366HVI0</accession>
<keyword evidence="3" id="KW-1185">Reference proteome</keyword>
<evidence type="ECO:0000313" key="3">
    <source>
        <dbReference type="Proteomes" id="UP000253426"/>
    </source>
</evidence>
<feature type="transmembrane region" description="Helical" evidence="1">
    <location>
        <begin position="221"/>
        <end position="242"/>
    </location>
</feature>
<feature type="transmembrane region" description="Helical" evidence="1">
    <location>
        <begin position="25"/>
        <end position="46"/>
    </location>
</feature>
<evidence type="ECO:0000313" key="2">
    <source>
        <dbReference type="EMBL" id="RBP47495.1"/>
    </source>
</evidence>
<keyword evidence="1" id="KW-0812">Transmembrane</keyword>
<feature type="transmembrane region" description="Helical" evidence="1">
    <location>
        <begin position="298"/>
        <end position="317"/>
    </location>
</feature>